<protein>
    <recommendedName>
        <fullName evidence="5">NhaP-type Na+/H+ or K+/H+ antiporter</fullName>
    </recommendedName>
</protein>
<evidence type="ECO:0000256" key="1">
    <source>
        <dbReference type="SAM" id="MobiDB-lite"/>
    </source>
</evidence>
<comment type="caution">
    <text evidence="3">The sequence shown here is derived from an EMBL/GenBank/DDBJ whole genome shotgun (WGS) entry which is preliminary data.</text>
</comment>
<reference evidence="3 4" key="1">
    <citation type="submission" date="2018-03" db="EMBL/GenBank/DDBJ databases">
        <title>Genomic Encyclopedia of Type Strains, Phase III (KMG-III): the genomes of soil and plant-associated and newly described type strains.</title>
        <authorList>
            <person name="Whitman W."/>
        </authorList>
    </citation>
    <scope>NUCLEOTIDE SEQUENCE [LARGE SCALE GENOMIC DNA]</scope>
    <source>
        <strain evidence="3 4">CGMCC 4.7097</strain>
    </source>
</reference>
<feature type="region of interest" description="Disordered" evidence="1">
    <location>
        <begin position="350"/>
        <end position="387"/>
    </location>
</feature>
<feature type="compositionally biased region" description="Pro residues" evidence="1">
    <location>
        <begin position="354"/>
        <end position="374"/>
    </location>
</feature>
<feature type="transmembrane region" description="Helical" evidence="2">
    <location>
        <begin position="308"/>
        <end position="339"/>
    </location>
</feature>
<feature type="transmembrane region" description="Helical" evidence="2">
    <location>
        <begin position="203"/>
        <end position="230"/>
    </location>
</feature>
<keyword evidence="2" id="KW-0812">Transmembrane</keyword>
<feature type="transmembrane region" description="Helical" evidence="2">
    <location>
        <begin position="161"/>
        <end position="182"/>
    </location>
</feature>
<feature type="transmembrane region" description="Helical" evidence="2">
    <location>
        <begin position="125"/>
        <end position="149"/>
    </location>
</feature>
<feature type="transmembrane region" description="Helical" evidence="2">
    <location>
        <begin position="38"/>
        <end position="60"/>
    </location>
</feature>
<evidence type="ECO:0000256" key="2">
    <source>
        <dbReference type="SAM" id="Phobius"/>
    </source>
</evidence>
<evidence type="ECO:0000313" key="4">
    <source>
        <dbReference type="Proteomes" id="UP000241118"/>
    </source>
</evidence>
<evidence type="ECO:0000313" key="3">
    <source>
        <dbReference type="EMBL" id="PSL52999.1"/>
    </source>
</evidence>
<organism evidence="3 4">
    <name type="scientific">Saccharothrix carnea</name>
    <dbReference type="NCBI Taxonomy" id="1280637"/>
    <lineage>
        <taxon>Bacteria</taxon>
        <taxon>Bacillati</taxon>
        <taxon>Actinomycetota</taxon>
        <taxon>Actinomycetes</taxon>
        <taxon>Pseudonocardiales</taxon>
        <taxon>Pseudonocardiaceae</taxon>
        <taxon>Saccharothrix</taxon>
    </lineage>
</organism>
<gene>
    <name evidence="3" type="ORF">B0I31_11090</name>
</gene>
<keyword evidence="4" id="KW-1185">Reference proteome</keyword>
<feature type="transmembrane region" description="Helical" evidence="2">
    <location>
        <begin position="67"/>
        <end position="90"/>
    </location>
</feature>
<accession>A0A2P8I3E0</accession>
<evidence type="ECO:0008006" key="5">
    <source>
        <dbReference type="Google" id="ProtNLM"/>
    </source>
</evidence>
<sequence>MVTPVIRSAALLSALAAGWLVAWQLGLREVDRSPVYGFFITALLGFGLYASTSGIVISEFRRQLRTVVIAVTLGVLAKVALIFAVMFFVFRDPSHLILAVAVAQIDPLSVAAMRAKSRMSDSAKALLSAWASFDDPITVLLTVYITAFALNGGAVGGVGSFAVNLVLNLALAGVAFMLWTLVGGRVRRAEAGGRAVRYAVRAVMVVAVLALGFVAVQYSLLLALALLGLFFRPNLGRWVDGLAETGMFLAIAAVGLVLAAEFSWVLAGVGAVLGVAAFGAQAAVAFALTVPKRWRGDRVRLALGQQNGLTAIILALLLEPTFPGAIAVVAPAVVVVNLLHAVTNGAYDRATAPRPAPTPAPKRIPRVPLNPTPAPQVATPYRVKHTP</sequence>
<dbReference type="AlphaFoldDB" id="A0A2P8I3E0"/>
<feature type="transmembrane region" description="Helical" evidence="2">
    <location>
        <begin position="266"/>
        <end position="288"/>
    </location>
</feature>
<dbReference type="Proteomes" id="UP000241118">
    <property type="component" value="Unassembled WGS sequence"/>
</dbReference>
<keyword evidence="2" id="KW-0472">Membrane</keyword>
<name>A0A2P8I3E0_SACCR</name>
<dbReference type="EMBL" id="PYAX01000010">
    <property type="protein sequence ID" value="PSL52999.1"/>
    <property type="molecule type" value="Genomic_DNA"/>
</dbReference>
<feature type="transmembrane region" description="Helical" evidence="2">
    <location>
        <begin position="242"/>
        <end position="259"/>
    </location>
</feature>
<proteinExistence type="predicted"/>
<keyword evidence="2" id="KW-1133">Transmembrane helix</keyword>